<reference evidence="4 5" key="1">
    <citation type="journal article" date="2015" name="Nature">
        <title>rRNA introns, odd ribosomes, and small enigmatic genomes across a large radiation of phyla.</title>
        <authorList>
            <person name="Brown C.T."/>
            <person name="Hug L.A."/>
            <person name="Thomas B.C."/>
            <person name="Sharon I."/>
            <person name="Castelle C.J."/>
            <person name="Singh A."/>
            <person name="Wilkins M.J."/>
            <person name="Williams K.H."/>
            <person name="Banfield J.F."/>
        </authorList>
    </citation>
    <scope>NUCLEOTIDE SEQUENCE [LARGE SCALE GENOMIC DNA]</scope>
</reference>
<dbReference type="Gene3D" id="1.10.1660.10">
    <property type="match status" value="2"/>
</dbReference>
<evidence type="ECO:0000256" key="2">
    <source>
        <dbReference type="SAM" id="Phobius"/>
    </source>
</evidence>
<dbReference type="PROSITE" id="PS50937">
    <property type="entry name" value="HTH_MERR_2"/>
    <property type="match status" value="1"/>
</dbReference>
<keyword evidence="2" id="KW-0812">Transmembrane</keyword>
<organism evidence="4 5">
    <name type="scientific">Candidatus Beckwithbacteria bacterium GW2011_GWC2_47_9</name>
    <dbReference type="NCBI Taxonomy" id="1618373"/>
    <lineage>
        <taxon>Bacteria</taxon>
        <taxon>Candidatus Beckwithiibacteriota</taxon>
    </lineage>
</organism>
<dbReference type="Pfam" id="PF13411">
    <property type="entry name" value="MerR_1"/>
    <property type="match status" value="1"/>
</dbReference>
<dbReference type="InterPro" id="IPR047057">
    <property type="entry name" value="MerR_fam"/>
</dbReference>
<gene>
    <name evidence="4" type="ORF">UY17_C0005G0009</name>
</gene>
<accession>A0A0G1X0I3</accession>
<evidence type="ECO:0000259" key="3">
    <source>
        <dbReference type="PROSITE" id="PS50937"/>
    </source>
</evidence>
<dbReference type="SMART" id="SM00422">
    <property type="entry name" value="HTH_MERR"/>
    <property type="match status" value="1"/>
</dbReference>
<sequence>MKISVILIVKTVYVFNKVGHFLSKVYSIKDAAQALGLHPKTLRRWEEKGKFTPLRTLGNQRRFTDKDLNLLAKLKAGEPIPQPAVRILTLDQAAQKLNVSTATIQRWTKEGKLRIRVNDRLEPGYSETEINRLLRPAVLQGQSLQVKTEAEIPQGPTGTVLVGLPTRTVPNVIKYSGVAGLILALVIISYLFISQPKGPASPAVLETQIPTIDVALPRTAQFLDGRITLGTATGDLFYADSSGNLYLKNSALIDQGVFTHNLQLLPTTKPQENQIGQIYVDQGSGNLKYFDGLDWIDLNRPSLLASNSANLAHSLTVTDQDIDLTLGDLNASASAASLRITLAGDQSVFKVLGGAGQELLTVNDDALYPVILSQPTQILGNLLAPKLIDQDQNGYFLDPSSTTVSLSAAGDATISSTLKFSKNGEYITNSIDDYLIFSGGIGIGGVSSYGFSSGQNLNIRSANMENELTVAGKVAIGTDVNSNYKLNVNGNVYVGGDIVTESNTYPDYVFEPDYPLLSPLQLKEFITTQKHLPGVPSLAEVEQNGLNLKQLLLAILEKTEENTLYILDLYDRSNRIISPTVETEILTTSMISPLTSGQITISGNASVSGTLFAREIESSTIDKLRERISELARNITPGVETSFTPGVESVATAAAILDTPLPATDSGHLNLASLEADVAFFKDYLAVLGQTTLTDVKINNSLAVLGQTTINGNLMVAGSLTVAQINTLPDRELSINIASGSALSIYSEISPLATFSGQTVSLSNLKLEASGTATVSAGANNSLIATDRLTDQSQVIVTFTSDYTPATKYWVKKYPAAGQFTIFTNYPVNNDTTLDWLIIN</sequence>
<keyword evidence="2" id="KW-1133">Transmembrane helix</keyword>
<feature type="domain" description="HTH merR-type" evidence="3">
    <location>
        <begin position="25"/>
        <end position="76"/>
    </location>
</feature>
<comment type="caution">
    <text evidence="4">The sequence shown here is derived from an EMBL/GenBank/DDBJ whole genome shotgun (WGS) entry which is preliminary data.</text>
</comment>
<protein>
    <recommendedName>
        <fullName evidence="3">HTH merR-type domain-containing protein</fullName>
    </recommendedName>
</protein>
<dbReference type="Proteomes" id="UP000034772">
    <property type="component" value="Unassembled WGS sequence"/>
</dbReference>
<proteinExistence type="predicted"/>
<dbReference type="SUPFAM" id="SSF46955">
    <property type="entry name" value="Putative DNA-binding domain"/>
    <property type="match status" value="2"/>
</dbReference>
<keyword evidence="2" id="KW-0472">Membrane</keyword>
<name>A0A0G1X0I3_9BACT</name>
<evidence type="ECO:0000313" key="5">
    <source>
        <dbReference type="Proteomes" id="UP000034772"/>
    </source>
</evidence>
<dbReference type="PANTHER" id="PTHR30204">
    <property type="entry name" value="REDOX-CYCLING DRUG-SENSING TRANSCRIPTIONAL ACTIVATOR SOXR"/>
    <property type="match status" value="1"/>
</dbReference>
<dbReference type="GO" id="GO:0003700">
    <property type="term" value="F:DNA-binding transcription factor activity"/>
    <property type="evidence" value="ECO:0007669"/>
    <property type="project" value="InterPro"/>
</dbReference>
<dbReference type="CDD" id="cd04761">
    <property type="entry name" value="HTH_MerR-SF"/>
    <property type="match status" value="1"/>
</dbReference>
<feature type="transmembrane region" description="Helical" evidence="2">
    <location>
        <begin position="172"/>
        <end position="193"/>
    </location>
</feature>
<dbReference type="Pfam" id="PF00376">
    <property type="entry name" value="MerR"/>
    <property type="match status" value="1"/>
</dbReference>
<dbReference type="GO" id="GO:0003677">
    <property type="term" value="F:DNA binding"/>
    <property type="evidence" value="ECO:0007669"/>
    <property type="project" value="UniProtKB-KW"/>
</dbReference>
<keyword evidence="1" id="KW-0238">DNA-binding</keyword>
<dbReference type="EMBL" id="LCOZ01000005">
    <property type="protein sequence ID" value="KKU87955.1"/>
    <property type="molecule type" value="Genomic_DNA"/>
</dbReference>
<evidence type="ECO:0000313" key="4">
    <source>
        <dbReference type="EMBL" id="KKU87955.1"/>
    </source>
</evidence>
<dbReference type="AlphaFoldDB" id="A0A0G1X0I3"/>
<evidence type="ECO:0000256" key="1">
    <source>
        <dbReference type="ARBA" id="ARBA00023125"/>
    </source>
</evidence>
<dbReference type="InterPro" id="IPR000551">
    <property type="entry name" value="MerR-type_HTH_dom"/>
</dbReference>
<dbReference type="PANTHER" id="PTHR30204:SF58">
    <property type="entry name" value="HTH-TYPE TRANSCRIPTIONAL REGULATOR YFMP"/>
    <property type="match status" value="1"/>
</dbReference>
<dbReference type="InterPro" id="IPR009061">
    <property type="entry name" value="DNA-bd_dom_put_sf"/>
</dbReference>